<proteinExistence type="predicted"/>
<reference evidence="2" key="1">
    <citation type="journal article" date="2019" name="Int. J. Syst. Evol. Microbiol.">
        <title>The Global Catalogue of Microorganisms (GCM) 10K type strain sequencing project: providing services to taxonomists for standard genome sequencing and annotation.</title>
        <authorList>
            <consortium name="The Broad Institute Genomics Platform"/>
            <consortium name="The Broad Institute Genome Sequencing Center for Infectious Disease"/>
            <person name="Wu L."/>
            <person name="Ma J."/>
        </authorList>
    </citation>
    <scope>NUCLEOTIDE SEQUENCE [LARGE SCALE GENOMIC DNA]</scope>
    <source>
        <strain evidence="2">JCM 18303</strain>
    </source>
</reference>
<evidence type="ECO:0000313" key="1">
    <source>
        <dbReference type="EMBL" id="GAA5159221.1"/>
    </source>
</evidence>
<keyword evidence="2" id="KW-1185">Reference proteome</keyword>
<name>A0ABP9QBL9_9PSEU</name>
<dbReference type="Proteomes" id="UP001428817">
    <property type="component" value="Unassembled WGS sequence"/>
</dbReference>
<evidence type="ECO:0000313" key="2">
    <source>
        <dbReference type="Proteomes" id="UP001428817"/>
    </source>
</evidence>
<comment type="caution">
    <text evidence="1">The sequence shown here is derived from an EMBL/GenBank/DDBJ whole genome shotgun (WGS) entry which is preliminary data.</text>
</comment>
<protein>
    <submittedName>
        <fullName evidence="1">Uncharacterized protein</fullName>
    </submittedName>
</protein>
<accession>A0ABP9QBL9</accession>
<organism evidence="1 2">
    <name type="scientific">Pseudonocardia eucalypti</name>
    <dbReference type="NCBI Taxonomy" id="648755"/>
    <lineage>
        <taxon>Bacteria</taxon>
        <taxon>Bacillati</taxon>
        <taxon>Actinomycetota</taxon>
        <taxon>Actinomycetes</taxon>
        <taxon>Pseudonocardiales</taxon>
        <taxon>Pseudonocardiaceae</taxon>
        <taxon>Pseudonocardia</taxon>
    </lineage>
</organism>
<sequence>MVVGGLGSFSSLWASATGALQTKVSSASVVLASIVRTRMLLFPLTGTRWRGRQGLSLGETAEKARNVSARYQNVI</sequence>
<dbReference type="EMBL" id="BAABJP010000018">
    <property type="protein sequence ID" value="GAA5159221.1"/>
    <property type="molecule type" value="Genomic_DNA"/>
</dbReference>
<gene>
    <name evidence="1" type="ORF">GCM10023321_40040</name>
</gene>